<organism evidence="1 2">
    <name type="scientific">Candidatus Collierbacteria bacterium GW2011_GWF2_44_15</name>
    <dbReference type="NCBI Taxonomy" id="1618404"/>
    <lineage>
        <taxon>Bacteria</taxon>
        <taxon>Candidatus Collieribacteriota</taxon>
    </lineage>
</organism>
<name>A0A0G1JS95_9BACT</name>
<accession>A0A0G1JS95</accession>
<comment type="caution">
    <text evidence="1">The sequence shown here is derived from an EMBL/GenBank/DDBJ whole genome shotgun (WGS) entry which is preliminary data.</text>
</comment>
<sequence length="40" mass="4708">MDLFQELFGLVTRFHIRFGDDLYQRDPGTVVINKGYFLSV</sequence>
<protein>
    <submittedName>
        <fullName evidence="1">Uncharacterized protein</fullName>
    </submittedName>
</protein>
<gene>
    <name evidence="1" type="ORF">UW35_C0008G0002</name>
</gene>
<proteinExistence type="predicted"/>
<evidence type="ECO:0000313" key="2">
    <source>
        <dbReference type="Proteomes" id="UP000033861"/>
    </source>
</evidence>
<dbReference type="AlphaFoldDB" id="A0A0G1JS95"/>
<dbReference type="Proteomes" id="UP000033861">
    <property type="component" value="Unassembled WGS sequence"/>
</dbReference>
<reference evidence="1 2" key="1">
    <citation type="journal article" date="2015" name="Nature">
        <title>rRNA introns, odd ribosomes, and small enigmatic genomes across a large radiation of phyla.</title>
        <authorList>
            <person name="Brown C.T."/>
            <person name="Hug L.A."/>
            <person name="Thomas B.C."/>
            <person name="Sharon I."/>
            <person name="Castelle C.J."/>
            <person name="Singh A."/>
            <person name="Wilkins M.J."/>
            <person name="Williams K.H."/>
            <person name="Banfield J.F."/>
        </authorList>
    </citation>
    <scope>NUCLEOTIDE SEQUENCE [LARGE SCALE GENOMIC DNA]</scope>
</reference>
<evidence type="ECO:0000313" key="1">
    <source>
        <dbReference type="EMBL" id="KKT46777.1"/>
    </source>
</evidence>
<dbReference type="EMBL" id="LCHZ01000008">
    <property type="protein sequence ID" value="KKT46777.1"/>
    <property type="molecule type" value="Genomic_DNA"/>
</dbReference>